<protein>
    <submittedName>
        <fullName evidence="1">Uncharacterized protein</fullName>
    </submittedName>
</protein>
<reference evidence="1 2" key="1">
    <citation type="submission" date="2019-03" db="EMBL/GenBank/DDBJ databases">
        <title>Genomics of glacier-inhabiting Cryobacterium strains.</title>
        <authorList>
            <person name="Liu Q."/>
            <person name="Xin Y.-H."/>
        </authorList>
    </citation>
    <scope>NUCLEOTIDE SEQUENCE [LARGE SCALE GENOMIC DNA]</scope>
    <source>
        <strain evidence="1 2">Hh15</strain>
    </source>
</reference>
<dbReference type="OrthoDB" id="5118793at2"/>
<proteinExistence type="predicted"/>
<evidence type="ECO:0000313" key="2">
    <source>
        <dbReference type="Proteomes" id="UP000297654"/>
    </source>
</evidence>
<dbReference type="RefSeq" id="WP_092111391.1">
    <property type="nucleotide sequence ID" value="NZ_FOCN01000014.1"/>
</dbReference>
<dbReference type="AlphaFoldDB" id="A0A1H8JDX1"/>
<comment type="caution">
    <text evidence="1">The sequence shown here is derived from an EMBL/GenBank/DDBJ whole genome shotgun (WGS) entry which is preliminary data.</text>
</comment>
<sequence>MTDDELLLEIDYTGYDSSCRDPHITPAEDLVECRRLRGHDAETHGTRAGVRAIRWQAGASPLAA</sequence>
<accession>A0A1H8JDX1</accession>
<dbReference type="EMBL" id="SOFF01000016">
    <property type="protein sequence ID" value="TFB92319.1"/>
    <property type="molecule type" value="Genomic_DNA"/>
</dbReference>
<name>A0A1H8JDX1_9MICO</name>
<evidence type="ECO:0000313" key="1">
    <source>
        <dbReference type="EMBL" id="TFB92319.1"/>
    </source>
</evidence>
<gene>
    <name evidence="1" type="ORF">E3O10_04565</name>
</gene>
<dbReference type="Proteomes" id="UP000297654">
    <property type="component" value="Unassembled WGS sequence"/>
</dbReference>
<keyword evidence="2" id="KW-1185">Reference proteome</keyword>
<organism evidence="1 2">
    <name type="scientific">Cryobacterium luteum</name>
    <dbReference type="NCBI Taxonomy" id="1424661"/>
    <lineage>
        <taxon>Bacteria</taxon>
        <taxon>Bacillati</taxon>
        <taxon>Actinomycetota</taxon>
        <taxon>Actinomycetes</taxon>
        <taxon>Micrococcales</taxon>
        <taxon>Microbacteriaceae</taxon>
        <taxon>Cryobacterium</taxon>
    </lineage>
</organism>